<proteinExistence type="predicted"/>
<dbReference type="PANTHER" id="PTHR30146">
    <property type="entry name" value="LACI-RELATED TRANSCRIPTIONAL REPRESSOR"/>
    <property type="match status" value="1"/>
</dbReference>
<evidence type="ECO:0000256" key="1">
    <source>
        <dbReference type="ARBA" id="ARBA00023015"/>
    </source>
</evidence>
<gene>
    <name evidence="5" type="ORF">CJ014_22100</name>
</gene>
<dbReference type="SUPFAM" id="SSF47413">
    <property type="entry name" value="lambda repressor-like DNA-binding domains"/>
    <property type="match status" value="1"/>
</dbReference>
<feature type="domain" description="Periplasmic binding protein" evidence="4">
    <location>
        <begin position="68"/>
        <end position="321"/>
    </location>
</feature>
<dbReference type="AlphaFoldDB" id="A0A2G9WR69"/>
<evidence type="ECO:0000313" key="5">
    <source>
        <dbReference type="EMBL" id="PIO97164.1"/>
    </source>
</evidence>
<dbReference type="PANTHER" id="PTHR30146:SF152">
    <property type="entry name" value="TRANSCRIPTIONAL REGULATORY PROTEIN"/>
    <property type="match status" value="1"/>
</dbReference>
<keyword evidence="2" id="KW-0238">DNA-binding</keyword>
<evidence type="ECO:0000256" key="2">
    <source>
        <dbReference type="ARBA" id="ARBA00023125"/>
    </source>
</evidence>
<dbReference type="InterPro" id="IPR028082">
    <property type="entry name" value="Peripla_BP_I"/>
</dbReference>
<keyword evidence="3" id="KW-0804">Transcription</keyword>
<dbReference type="OrthoDB" id="9805774at2"/>
<accession>A0A2G9WR69</accession>
<dbReference type="Gene3D" id="1.10.260.40">
    <property type="entry name" value="lambda repressor-like DNA-binding domains"/>
    <property type="match status" value="1"/>
</dbReference>
<evidence type="ECO:0000256" key="3">
    <source>
        <dbReference type="ARBA" id="ARBA00023163"/>
    </source>
</evidence>
<dbReference type="Proteomes" id="UP000231070">
    <property type="component" value="Unassembled WGS sequence"/>
</dbReference>
<reference evidence="5 6" key="1">
    <citation type="submission" date="2017-08" db="EMBL/GenBank/DDBJ databases">
        <title>Pleomorphomonas carboxidotrophicus sp. nov., a new mesophilic hydrogenogenic carboxidotroph.</title>
        <authorList>
            <person name="Esquivel-Elizondo S."/>
            <person name="Krajmalnik-Brown R."/>
            <person name="Maldonado J."/>
        </authorList>
    </citation>
    <scope>NUCLEOTIDE SEQUENCE [LARGE SCALE GENOMIC DNA]</scope>
    <source>
        <strain evidence="5 6">SVCO-16</strain>
    </source>
</reference>
<dbReference type="Pfam" id="PF13407">
    <property type="entry name" value="Peripla_BP_4"/>
    <property type="match status" value="1"/>
</dbReference>
<dbReference type="GO" id="GO:0003700">
    <property type="term" value="F:DNA-binding transcription factor activity"/>
    <property type="evidence" value="ECO:0007669"/>
    <property type="project" value="TreeGrafter"/>
</dbReference>
<dbReference type="InterPro" id="IPR000843">
    <property type="entry name" value="HTH_LacI"/>
</dbReference>
<dbReference type="EMBL" id="NQVN01000021">
    <property type="protein sequence ID" value="PIO97164.1"/>
    <property type="molecule type" value="Genomic_DNA"/>
</dbReference>
<evidence type="ECO:0000259" key="4">
    <source>
        <dbReference type="Pfam" id="PF13407"/>
    </source>
</evidence>
<dbReference type="GO" id="GO:0000976">
    <property type="term" value="F:transcription cis-regulatory region binding"/>
    <property type="evidence" value="ECO:0007669"/>
    <property type="project" value="TreeGrafter"/>
</dbReference>
<dbReference type="InterPro" id="IPR010982">
    <property type="entry name" value="Lambda_DNA-bd_dom_sf"/>
</dbReference>
<evidence type="ECO:0000313" key="6">
    <source>
        <dbReference type="Proteomes" id="UP000231070"/>
    </source>
</evidence>
<dbReference type="SUPFAM" id="SSF53822">
    <property type="entry name" value="Periplasmic binding protein-like I"/>
    <property type="match status" value="1"/>
</dbReference>
<protein>
    <recommendedName>
        <fullName evidence="4">Periplasmic binding protein domain-containing protein</fullName>
    </recommendedName>
</protein>
<dbReference type="CDD" id="cd01392">
    <property type="entry name" value="HTH_LacI"/>
    <property type="match status" value="1"/>
</dbReference>
<sequence length="352" mass="38003">MKRSRPPLKDIMRLTGLSRATIDRALNGRSGVQAKTQALINAAIQDLTLSSEAKHRAGSSRGRNFVCVVQAGDAFAQSIVDQCAALAPEFERRGVALAVIPCVSVSNEQVAETILGQAGADGLIVIAKNAPPIANATMTLRAGGAAIVAVQSDLDFIARHAYVGIDNRVAGQTAGFLMGRGFPPESAAQVAFMVDTVYYRCHEEREMGFRTTIRQRFPWFSVVDVVMNGDNDQAAYRAISALLEEHPDIDGLYNTAGGNEGVAKALRERGRIGKTIFIAHEYNPATERQIRAGAIDFLLTQDLGSVLRQAVDCLESVLEGNLHSQQIVVPLEIICPYSLPPRDTLVMSRFVA</sequence>
<dbReference type="InterPro" id="IPR025997">
    <property type="entry name" value="SBP_2_dom"/>
</dbReference>
<name>A0A2G9WR69_9HYPH</name>
<keyword evidence="1" id="KW-0805">Transcription regulation</keyword>
<dbReference type="CDD" id="cd06307">
    <property type="entry name" value="PBP1_sugar_binding"/>
    <property type="match status" value="1"/>
</dbReference>
<comment type="caution">
    <text evidence="5">The sequence shown here is derived from an EMBL/GenBank/DDBJ whole genome shotgun (WGS) entry which is preliminary data.</text>
</comment>
<dbReference type="Gene3D" id="3.40.50.2300">
    <property type="match status" value="1"/>
</dbReference>
<organism evidence="5 6">
    <name type="scientific">Pleomorphomonas carboxyditropha</name>
    <dbReference type="NCBI Taxonomy" id="2023338"/>
    <lineage>
        <taxon>Bacteria</taxon>
        <taxon>Pseudomonadati</taxon>
        <taxon>Pseudomonadota</taxon>
        <taxon>Alphaproteobacteria</taxon>
        <taxon>Hyphomicrobiales</taxon>
        <taxon>Pleomorphomonadaceae</taxon>
        <taxon>Pleomorphomonas</taxon>
    </lineage>
</organism>
<keyword evidence="6" id="KW-1185">Reference proteome</keyword>